<dbReference type="Proteomes" id="UP000309033">
    <property type="component" value="Unassembled WGS sequence"/>
</dbReference>
<dbReference type="PANTHER" id="PTHR35010">
    <property type="entry name" value="BLL4672 PROTEIN-RELATED"/>
    <property type="match status" value="1"/>
</dbReference>
<reference evidence="2" key="1">
    <citation type="submission" date="2019-05" db="EMBL/GenBank/DDBJ databases">
        <title>Isolation, diversity and antifungal activity of Actinobacteria from wheat.</title>
        <authorList>
            <person name="Yu B."/>
        </authorList>
    </citation>
    <scope>NUCLEOTIDE SEQUENCE [LARGE SCALE GENOMIC DNA]</scope>
    <source>
        <strain evidence="2">NEAU-HEGS1-5</strain>
    </source>
</reference>
<proteinExistence type="predicted"/>
<dbReference type="CDD" id="cd00093">
    <property type="entry name" value="HTH_XRE"/>
    <property type="match status" value="1"/>
</dbReference>
<feature type="domain" description="HTH cro/C1-type" evidence="1">
    <location>
        <begin position="35"/>
        <end position="82"/>
    </location>
</feature>
<accession>A0A5R8YKP5</accession>
<dbReference type="EMBL" id="VANP01000015">
    <property type="protein sequence ID" value="TLP53607.1"/>
    <property type="molecule type" value="Genomic_DNA"/>
</dbReference>
<dbReference type="SUPFAM" id="SSF47413">
    <property type="entry name" value="lambda repressor-like DNA-binding domains"/>
    <property type="match status" value="1"/>
</dbReference>
<dbReference type="Gene3D" id="1.10.260.40">
    <property type="entry name" value="lambda repressor-like DNA-binding domains"/>
    <property type="match status" value="1"/>
</dbReference>
<organism evidence="2 3">
    <name type="scientific">Microbispora triticiradicis</name>
    <dbReference type="NCBI Taxonomy" id="2200763"/>
    <lineage>
        <taxon>Bacteria</taxon>
        <taxon>Bacillati</taxon>
        <taxon>Actinomycetota</taxon>
        <taxon>Actinomycetes</taxon>
        <taxon>Streptosporangiales</taxon>
        <taxon>Streptosporangiaceae</taxon>
        <taxon>Microbispora</taxon>
    </lineage>
</organism>
<dbReference type="InterPro" id="IPR010982">
    <property type="entry name" value="Lambda_DNA-bd_dom_sf"/>
</dbReference>
<gene>
    <name evidence="2" type="ORF">FED44_29710</name>
</gene>
<dbReference type="SMART" id="SM00530">
    <property type="entry name" value="HTH_XRE"/>
    <property type="match status" value="1"/>
</dbReference>
<comment type="caution">
    <text evidence="2">The sequence shown here is derived from an EMBL/GenBank/DDBJ whole genome shotgun (WGS) entry which is preliminary data.</text>
</comment>
<dbReference type="AlphaFoldDB" id="A0A5R8YKP5"/>
<name>A0A5R8YKP5_9ACTN</name>
<dbReference type="Pfam" id="PF17765">
    <property type="entry name" value="MLTR_LBD"/>
    <property type="match status" value="1"/>
</dbReference>
<evidence type="ECO:0000259" key="1">
    <source>
        <dbReference type="PROSITE" id="PS50943"/>
    </source>
</evidence>
<dbReference type="PANTHER" id="PTHR35010:SF2">
    <property type="entry name" value="BLL4672 PROTEIN"/>
    <property type="match status" value="1"/>
</dbReference>
<dbReference type="InterPro" id="IPR041413">
    <property type="entry name" value="MLTR_LBD"/>
</dbReference>
<evidence type="ECO:0000313" key="2">
    <source>
        <dbReference type="EMBL" id="TLP53607.1"/>
    </source>
</evidence>
<sequence>MERNRFLGEFLRARREATPVEQVGLARVGHRRTPGLRREEVAVLAGISTDYYSRLEQGRERNPSDQVLVALARVMCPDPEAVEYLYALAHPLPKRCRVVEHREEAAPSLLRVLRGWTRTPGFIIDRWMNMLATNRLADALYAGMECNDNLIRLVFLNPEAVHFYADWEKTANLKVAHIQTVAAMDPHDPLLPQLVQELEEHSEEFRRLRSQRDLRPRTTDTKRFRHRLAGELAFEYDFYTARSASGQQLVLMQVEPGSASENGLASLWALADPDVNVIRLAQAPEPMTAAVTEAVSGLSDRG</sequence>
<keyword evidence="3" id="KW-1185">Reference proteome</keyword>
<dbReference type="GO" id="GO:0003677">
    <property type="term" value="F:DNA binding"/>
    <property type="evidence" value="ECO:0007669"/>
    <property type="project" value="InterPro"/>
</dbReference>
<dbReference type="InterPro" id="IPR001387">
    <property type="entry name" value="Cro/C1-type_HTH"/>
</dbReference>
<evidence type="ECO:0000313" key="3">
    <source>
        <dbReference type="Proteomes" id="UP000309033"/>
    </source>
</evidence>
<protein>
    <submittedName>
        <fullName evidence="2">Helix-turn-helix domain-containing protein</fullName>
    </submittedName>
</protein>
<dbReference type="Pfam" id="PF13560">
    <property type="entry name" value="HTH_31"/>
    <property type="match status" value="1"/>
</dbReference>
<dbReference type="Gene3D" id="3.30.450.180">
    <property type="match status" value="1"/>
</dbReference>
<dbReference type="OrthoDB" id="4336585at2"/>
<dbReference type="PROSITE" id="PS50943">
    <property type="entry name" value="HTH_CROC1"/>
    <property type="match status" value="1"/>
</dbReference>